<dbReference type="Pfam" id="PF00561">
    <property type="entry name" value="Abhydrolase_1"/>
    <property type="match status" value="1"/>
</dbReference>
<gene>
    <name evidence="5" type="ORF">CYLTODRAFT_421629</name>
</gene>
<dbReference type="Gene3D" id="3.40.50.1820">
    <property type="entry name" value="alpha/beta hydrolase"/>
    <property type="match status" value="1"/>
</dbReference>
<dbReference type="InterPro" id="IPR000073">
    <property type="entry name" value="AB_hydrolase_1"/>
</dbReference>
<feature type="domain" description="AB hydrolase-1" evidence="3">
    <location>
        <begin position="121"/>
        <end position="315"/>
    </location>
</feature>
<keyword evidence="2 5" id="KW-0378">Hydrolase</keyword>
<evidence type="ECO:0000259" key="4">
    <source>
        <dbReference type="Pfam" id="PF08386"/>
    </source>
</evidence>
<dbReference type="AlphaFoldDB" id="A0A0D7BD37"/>
<accession>A0A0D7BD37</accession>
<dbReference type="SUPFAM" id="SSF53474">
    <property type="entry name" value="alpha/beta-Hydrolases"/>
    <property type="match status" value="1"/>
</dbReference>
<dbReference type="InterPro" id="IPR051601">
    <property type="entry name" value="Serine_prot/Carboxylest_S33"/>
</dbReference>
<dbReference type="InterPro" id="IPR029058">
    <property type="entry name" value="AB_hydrolase_fold"/>
</dbReference>
<dbReference type="Proteomes" id="UP000054007">
    <property type="component" value="Unassembled WGS sequence"/>
</dbReference>
<dbReference type="STRING" id="1314674.A0A0D7BD37"/>
<sequence>MSIKSGAHALENNAPTRAPSRHTRYLYGVVLLALACFSLSDWASPTTSILSSQVSWPDSTLLYHHKPGTVIPAVCPENPYNNPNLDCGSVIVPKDYFNTSVGVSSVAFGRIKATKPKKGSVFINPGGPGGSGVMLALRTPLLVDIIGPEWDIIGFDPRGIGYTRPATECFSSHDEMTLFNANTVIEQGITVSSIKNTTSSILRDELVIQFRQFLALKESQAKLCGEVMGDELKYMGTANVVRDMDFMSEIFDGEGAKINYWGGSYGSILGAYLVNMLPERVGYAVIDGIADPVAWANEPSHKWPANWVAHAEKTYDLFLNDCSAAGPALCPISEYKGEPIGDIEARLEAFFNTLAVSPLPVPFANRPGFLTSGAARNLLLIFLQRPVLWVEATHSLAEAIAGNGTALHNYMTQRGGSVTRLGVTCIDSPPPRSYKDFPTPEDLAEEGLRALDEASIHFGLSTGISEPDGGCQFWPVKGPERFTGPWNATLEHPMLIVSNTHDPITPMKSGLLVNSLMPNSSVMLIQNGPGHCSLAMKSTCTIKTVRDYFSGIVPKNGTICEVDNKTFQDPDEVAATEMSIEARAIKQLQQAFWSI</sequence>
<organism evidence="5 6">
    <name type="scientific">Cylindrobasidium torrendii FP15055 ss-10</name>
    <dbReference type="NCBI Taxonomy" id="1314674"/>
    <lineage>
        <taxon>Eukaryota</taxon>
        <taxon>Fungi</taxon>
        <taxon>Dikarya</taxon>
        <taxon>Basidiomycota</taxon>
        <taxon>Agaricomycotina</taxon>
        <taxon>Agaricomycetes</taxon>
        <taxon>Agaricomycetidae</taxon>
        <taxon>Agaricales</taxon>
        <taxon>Marasmiineae</taxon>
        <taxon>Physalacriaceae</taxon>
        <taxon>Cylindrobasidium</taxon>
    </lineage>
</organism>
<evidence type="ECO:0000313" key="6">
    <source>
        <dbReference type="Proteomes" id="UP000054007"/>
    </source>
</evidence>
<reference evidence="5 6" key="1">
    <citation type="journal article" date="2015" name="Fungal Genet. Biol.">
        <title>Evolution of novel wood decay mechanisms in Agaricales revealed by the genome sequences of Fistulina hepatica and Cylindrobasidium torrendii.</title>
        <authorList>
            <person name="Floudas D."/>
            <person name="Held B.W."/>
            <person name="Riley R."/>
            <person name="Nagy L.G."/>
            <person name="Koehler G."/>
            <person name="Ransdell A.S."/>
            <person name="Younus H."/>
            <person name="Chow J."/>
            <person name="Chiniquy J."/>
            <person name="Lipzen A."/>
            <person name="Tritt A."/>
            <person name="Sun H."/>
            <person name="Haridas S."/>
            <person name="LaButti K."/>
            <person name="Ohm R.A."/>
            <person name="Kues U."/>
            <person name="Blanchette R.A."/>
            <person name="Grigoriev I.V."/>
            <person name="Minto R.E."/>
            <person name="Hibbett D.S."/>
        </authorList>
    </citation>
    <scope>NUCLEOTIDE SEQUENCE [LARGE SCALE GENOMIC DNA]</scope>
    <source>
        <strain evidence="5 6">FP15055 ss-10</strain>
    </source>
</reference>
<name>A0A0D7BD37_9AGAR</name>
<comment type="similarity">
    <text evidence="1">Belongs to the peptidase S33 family.</text>
</comment>
<protein>
    <submittedName>
        <fullName evidence="5">Alpha/beta-hydrolase</fullName>
    </submittedName>
</protein>
<evidence type="ECO:0000259" key="3">
    <source>
        <dbReference type="Pfam" id="PF00561"/>
    </source>
</evidence>
<dbReference type="InterPro" id="IPR013595">
    <property type="entry name" value="Pept_S33_TAP-like_C"/>
</dbReference>
<dbReference type="GO" id="GO:0016787">
    <property type="term" value="F:hydrolase activity"/>
    <property type="evidence" value="ECO:0007669"/>
    <property type="project" value="UniProtKB-KW"/>
</dbReference>
<dbReference type="EMBL" id="KN880503">
    <property type="protein sequence ID" value="KIY68408.1"/>
    <property type="molecule type" value="Genomic_DNA"/>
</dbReference>
<dbReference type="Pfam" id="PF08386">
    <property type="entry name" value="Abhydrolase_4"/>
    <property type="match status" value="1"/>
</dbReference>
<dbReference type="OrthoDB" id="425534at2759"/>
<evidence type="ECO:0000256" key="1">
    <source>
        <dbReference type="ARBA" id="ARBA00010088"/>
    </source>
</evidence>
<feature type="domain" description="Peptidase S33 tripeptidyl aminopeptidase-like C-terminal" evidence="4">
    <location>
        <begin position="470"/>
        <end position="560"/>
    </location>
</feature>
<dbReference type="PANTHER" id="PTHR43248:SF25">
    <property type="entry name" value="AB HYDROLASE-1 DOMAIN-CONTAINING PROTEIN-RELATED"/>
    <property type="match status" value="1"/>
</dbReference>
<keyword evidence="6" id="KW-1185">Reference proteome</keyword>
<dbReference type="PANTHER" id="PTHR43248">
    <property type="entry name" value="2-SUCCINYL-6-HYDROXY-2,4-CYCLOHEXADIENE-1-CARBOXYLATE SYNTHASE"/>
    <property type="match status" value="1"/>
</dbReference>
<evidence type="ECO:0000313" key="5">
    <source>
        <dbReference type="EMBL" id="KIY68408.1"/>
    </source>
</evidence>
<evidence type="ECO:0000256" key="2">
    <source>
        <dbReference type="ARBA" id="ARBA00022801"/>
    </source>
</evidence>
<proteinExistence type="inferred from homology"/>